<dbReference type="Proteomes" id="UP001060112">
    <property type="component" value="Chromosome"/>
</dbReference>
<dbReference type="GO" id="GO:0016746">
    <property type="term" value="F:acyltransferase activity"/>
    <property type="evidence" value="ECO:0007669"/>
    <property type="project" value="UniProtKB-KW"/>
</dbReference>
<dbReference type="Gene3D" id="3.40.630.30">
    <property type="match status" value="1"/>
</dbReference>
<dbReference type="SUPFAM" id="SSF51004">
    <property type="entry name" value="C-terminal (heme d1) domain of cytochrome cd1-nitrite reductase"/>
    <property type="match status" value="1"/>
</dbReference>
<evidence type="ECO:0000256" key="1">
    <source>
        <dbReference type="ARBA" id="ARBA00005564"/>
    </source>
</evidence>
<dbReference type="Pfam" id="PF10282">
    <property type="entry name" value="Lactonase"/>
    <property type="match status" value="1"/>
</dbReference>
<dbReference type="PANTHER" id="PTHR30344:SF1">
    <property type="entry name" value="6-PHOSPHOGLUCONOLACTONASE"/>
    <property type="match status" value="1"/>
</dbReference>
<dbReference type="PANTHER" id="PTHR30344">
    <property type="entry name" value="6-PHOSPHOGLUCONOLACTONASE-RELATED"/>
    <property type="match status" value="1"/>
</dbReference>
<dbReference type="InterPro" id="IPR011048">
    <property type="entry name" value="Haem_d1_sf"/>
</dbReference>
<dbReference type="InterPro" id="IPR016181">
    <property type="entry name" value="Acyl_CoA_acyltransferase"/>
</dbReference>
<accession>A0ABY5I8C2</accession>
<gene>
    <name evidence="3" type="ORF">NMU03_07660</name>
</gene>
<organism evidence="3 4">
    <name type="scientific">Allocoprobacillus halotolerans</name>
    <dbReference type="NCBI Taxonomy" id="2944914"/>
    <lineage>
        <taxon>Bacteria</taxon>
        <taxon>Bacillati</taxon>
        <taxon>Bacillota</taxon>
        <taxon>Erysipelotrichia</taxon>
        <taxon>Erysipelotrichales</taxon>
        <taxon>Erysipelotrichaceae</taxon>
        <taxon>Allocoprobacillus</taxon>
    </lineage>
</organism>
<comment type="similarity">
    <text evidence="1">Belongs to the cycloisomerase 2 family.</text>
</comment>
<name>A0ABY5I8C2_9FIRM</name>
<dbReference type="InterPro" id="IPR000182">
    <property type="entry name" value="GNAT_dom"/>
</dbReference>
<dbReference type="RefSeq" id="WP_290142064.1">
    <property type="nucleotide sequence ID" value="NZ_CP101620.1"/>
</dbReference>
<keyword evidence="3" id="KW-0012">Acyltransferase</keyword>
<evidence type="ECO:0000313" key="4">
    <source>
        <dbReference type="Proteomes" id="UP001060112"/>
    </source>
</evidence>
<feature type="domain" description="N-acetyltransferase" evidence="2">
    <location>
        <begin position="340"/>
        <end position="495"/>
    </location>
</feature>
<dbReference type="InterPro" id="IPR019405">
    <property type="entry name" value="Lactonase_7-beta_prop"/>
</dbReference>
<dbReference type="Pfam" id="PF13302">
    <property type="entry name" value="Acetyltransf_3"/>
    <property type="match status" value="1"/>
</dbReference>
<dbReference type="InterPro" id="IPR050282">
    <property type="entry name" value="Cycloisomerase_2"/>
</dbReference>
<reference evidence="3" key="1">
    <citation type="submission" date="2022-07" db="EMBL/GenBank/DDBJ databases">
        <title>Faecal culturing of patients with breast cancer.</title>
        <authorList>
            <person name="Teng N.M.Y."/>
            <person name="Kiu R."/>
            <person name="Evans R."/>
            <person name="Baker D.J."/>
            <person name="Zenner C."/>
            <person name="Robinson S.D."/>
            <person name="Hall L.J."/>
        </authorList>
    </citation>
    <scope>NUCLEOTIDE SEQUENCE</scope>
    <source>
        <strain evidence="3">LH1062</strain>
    </source>
</reference>
<dbReference type="SUPFAM" id="SSF55729">
    <property type="entry name" value="Acyl-CoA N-acyltransferases (Nat)"/>
    <property type="match status" value="1"/>
</dbReference>
<sequence>MKVFYVSSYGKHHDKGIYIMKLNEETLEMKRVQQIETQDFPSYMICNNHTLYVAYKNASSHSNGGGLGSFSIYKDELLLNNNYHSSGRSYTHLCVDQNNRYLFAANYHVGATASYQLENSIITQKICAVHHVGLGPDLLKRQTGPHAHYVGITPDQEFVYSVDLGADKVVMYRYSQGVLLEDPDYTLNIVPGSGPRHMIFSKDGRFAYLVNEIANNIMVFKYYQGHFQLIQAIHCIPKHFNGFSSAAAIRLTKSGHHLFVSNRGHDSIAMYRVNQESGKISLLYMVHTGKEPRDFQILDDKYLIIACQGSNLLQVMTFNEETEELILTDSTIEIPAPVCIAFESHKEKFMFYDVSDLKNDEIYLKLVETCEAIPEKRWFPAYRFEICLHNGTVIGHCDLRIGHNELTYIGGNIGYDIDESYRGHRYAAKACQLLFQLAKKHQLQYVIITCVPENIASSRTCEIAGGEFVELADIPPTHDMYQEGKRQVKIYKFVL</sequence>
<keyword evidence="4" id="KW-1185">Reference proteome</keyword>
<evidence type="ECO:0000259" key="2">
    <source>
        <dbReference type="PROSITE" id="PS51186"/>
    </source>
</evidence>
<evidence type="ECO:0000313" key="3">
    <source>
        <dbReference type="EMBL" id="UTY40634.1"/>
    </source>
</evidence>
<dbReference type="PROSITE" id="PS51186">
    <property type="entry name" value="GNAT"/>
    <property type="match status" value="1"/>
</dbReference>
<dbReference type="Gene3D" id="2.130.10.10">
    <property type="entry name" value="YVTN repeat-like/Quinoprotein amine dehydrogenase"/>
    <property type="match status" value="1"/>
</dbReference>
<keyword evidence="3" id="KW-0808">Transferase</keyword>
<dbReference type="EMBL" id="CP101620">
    <property type="protein sequence ID" value="UTY40634.1"/>
    <property type="molecule type" value="Genomic_DNA"/>
</dbReference>
<dbReference type="EC" id="2.3.1.-" evidence="3"/>
<dbReference type="InterPro" id="IPR015943">
    <property type="entry name" value="WD40/YVTN_repeat-like_dom_sf"/>
</dbReference>
<protein>
    <submittedName>
        <fullName evidence="3">GNAT family N-acetyltransferase</fullName>
        <ecNumber evidence="3">2.3.1.-</ecNumber>
    </submittedName>
</protein>
<proteinExistence type="inferred from homology"/>